<dbReference type="RefSeq" id="WP_064059034.1">
    <property type="nucleotide sequence ID" value="NZ_LRQY01000037.1"/>
</dbReference>
<comment type="caution">
    <text evidence="1">The sequence shown here is derived from an EMBL/GenBank/DDBJ whole genome shotgun (WGS) entry which is preliminary data.</text>
</comment>
<gene>
    <name evidence="1" type="ORF">GS551_16830</name>
</gene>
<proteinExistence type="predicted"/>
<reference evidence="1" key="1">
    <citation type="submission" date="2019-11" db="EMBL/GenBank/DDBJ databases">
        <title>Spread of Macrolides and rifampicin resistant Rhodococcus equi in clinical isolates in the USA.</title>
        <authorList>
            <person name="Alvarez-Narvaez S."/>
            <person name="Huber L."/>
            <person name="Cohen N.D."/>
            <person name="Slovis N."/>
            <person name="Greiter M."/>
            <person name="Giguere S."/>
            <person name="Hart K."/>
        </authorList>
    </citation>
    <scope>NUCLEOTIDE SEQUENCE</scope>
    <source>
        <strain evidence="1">Lh_5</strain>
    </source>
</reference>
<accession>A0AAE2W8J3</accession>
<sequence>MTDIVTTFDNVEAEYIDDDAVQAAPATLEEADVEYRRRQIAQTAAAHRVANEPSRQRYAQESAARATTERERIAAAGGEDIATELRGGVGKAVSEVLRLDRVAEAARKVEHRITEEQREMTARTIRDRDAELLEAAWSAAASKTKVPSIVAPAWEHATRDVPAEHELGSDWTAERLLERLRQRHAAENRARVVECLADVDRVLVETAENILTAAGSAADTLTTAGLTVDASAEDVIAHGGPEVIAAFKAWGQAVAAWGDLQSVRRWVSVAVAKGFRDKDPERLAYGEGVADVEAGAWRTQFAGVRVPVGVAGPHTALVWWTENERPAPTGVGSIETEASK</sequence>
<dbReference type="EMBL" id="WUYC01000004">
    <property type="protein sequence ID" value="MBM4715836.1"/>
    <property type="molecule type" value="Genomic_DNA"/>
</dbReference>
<evidence type="ECO:0000313" key="2">
    <source>
        <dbReference type="Proteomes" id="UP000706122"/>
    </source>
</evidence>
<organism evidence="1 2">
    <name type="scientific">Rhodococcus hoagii</name>
    <name type="common">Corynebacterium equii</name>
    <dbReference type="NCBI Taxonomy" id="43767"/>
    <lineage>
        <taxon>Bacteria</taxon>
        <taxon>Bacillati</taxon>
        <taxon>Actinomycetota</taxon>
        <taxon>Actinomycetes</taxon>
        <taxon>Mycobacteriales</taxon>
        <taxon>Nocardiaceae</taxon>
        <taxon>Prescottella</taxon>
    </lineage>
</organism>
<evidence type="ECO:0000313" key="1">
    <source>
        <dbReference type="EMBL" id="MBM4715836.1"/>
    </source>
</evidence>
<dbReference type="Proteomes" id="UP000706122">
    <property type="component" value="Unassembled WGS sequence"/>
</dbReference>
<dbReference type="AlphaFoldDB" id="A0AAE2W8J3"/>
<protein>
    <submittedName>
        <fullName evidence="1">Uncharacterized protein</fullName>
    </submittedName>
</protein>
<name>A0AAE2W8J3_RHOHA</name>